<dbReference type="RefSeq" id="WP_165420419.1">
    <property type="nucleotide sequence ID" value="NZ_SHKW01000007.1"/>
</dbReference>
<sequence>MCGRYERSWGKQTLTEYLQVREGPQLPLTFNLTPHSSQSVIVKDDEGKRQI</sequence>
<protein>
    <submittedName>
        <fullName evidence="1">Uncharacterized protein</fullName>
    </submittedName>
</protein>
<accession>A0A4Q7Y246</accession>
<dbReference type="EMBL" id="SHKW01000007">
    <property type="protein sequence ID" value="RZU29739.1"/>
    <property type="molecule type" value="Genomic_DNA"/>
</dbReference>
<dbReference type="Proteomes" id="UP000292958">
    <property type="component" value="Unassembled WGS sequence"/>
</dbReference>
<dbReference type="SUPFAM" id="SSF143081">
    <property type="entry name" value="BB1717-like"/>
    <property type="match status" value="1"/>
</dbReference>
<dbReference type="InterPro" id="IPR036590">
    <property type="entry name" value="SRAP-like"/>
</dbReference>
<proteinExistence type="predicted"/>
<reference evidence="1 2" key="1">
    <citation type="submission" date="2019-02" db="EMBL/GenBank/DDBJ databases">
        <title>Genomic Encyclopedia of Archaeal and Bacterial Type Strains, Phase II (KMG-II): from individual species to whole genera.</title>
        <authorList>
            <person name="Goeker M."/>
        </authorList>
    </citation>
    <scope>NUCLEOTIDE SEQUENCE [LARGE SCALE GENOMIC DNA]</scope>
    <source>
        <strain evidence="1 2">DSM 18101</strain>
    </source>
</reference>
<dbReference type="AlphaFoldDB" id="A0A4Q7Y246"/>
<name>A0A4Q7Y246_9BACT</name>
<gene>
    <name evidence="1" type="ORF">BDD14_6354</name>
</gene>
<organism evidence="1 2">
    <name type="scientific">Edaphobacter modestus</name>
    <dbReference type="NCBI Taxonomy" id="388466"/>
    <lineage>
        <taxon>Bacteria</taxon>
        <taxon>Pseudomonadati</taxon>
        <taxon>Acidobacteriota</taxon>
        <taxon>Terriglobia</taxon>
        <taxon>Terriglobales</taxon>
        <taxon>Acidobacteriaceae</taxon>
        <taxon>Edaphobacter</taxon>
    </lineage>
</organism>
<comment type="caution">
    <text evidence="1">The sequence shown here is derived from an EMBL/GenBank/DDBJ whole genome shotgun (WGS) entry which is preliminary data.</text>
</comment>
<evidence type="ECO:0000313" key="1">
    <source>
        <dbReference type="EMBL" id="RZU29739.1"/>
    </source>
</evidence>
<evidence type="ECO:0000313" key="2">
    <source>
        <dbReference type="Proteomes" id="UP000292958"/>
    </source>
</evidence>
<keyword evidence="2" id="KW-1185">Reference proteome</keyword>